<dbReference type="Gene3D" id="3.30.565.10">
    <property type="entry name" value="Histidine kinase-like ATPase, C-terminal domain"/>
    <property type="match status" value="1"/>
</dbReference>
<organism evidence="16 17">
    <name type="scientific">Dethiosulfatarculus sandiegensis</name>
    <dbReference type="NCBI Taxonomy" id="1429043"/>
    <lineage>
        <taxon>Bacteria</taxon>
        <taxon>Pseudomonadati</taxon>
        <taxon>Thermodesulfobacteriota</taxon>
        <taxon>Desulfarculia</taxon>
        <taxon>Desulfarculales</taxon>
        <taxon>Desulfarculaceae</taxon>
        <taxon>Dethiosulfatarculus</taxon>
    </lineage>
</organism>
<dbReference type="RefSeq" id="WP_044349929.1">
    <property type="nucleotide sequence ID" value="NZ_AZAC01000020.1"/>
</dbReference>
<evidence type="ECO:0000256" key="2">
    <source>
        <dbReference type="ARBA" id="ARBA00004651"/>
    </source>
</evidence>
<dbReference type="PROSITE" id="PS50113">
    <property type="entry name" value="PAC"/>
    <property type="match status" value="3"/>
</dbReference>
<dbReference type="Pfam" id="PF07568">
    <property type="entry name" value="HisKA_2"/>
    <property type="match status" value="1"/>
</dbReference>
<keyword evidence="5" id="KW-0597">Phosphoprotein</keyword>
<sequence length="824" mass="93333">MNPKVLQQLTSNAALLLVLSLLYIQIVRRWQNKILIGQILKGCLFGVVSIGVMMSPFHLLPGLVFDTRSVVISVGGFFGGPIVAVISVLIANAFRVFLGGVGALTGVLVVFCSAGIGVFFYYYRKQRKVKNRALQFYLFGVLVHLVMLLCMLSLPWPVAQKALKNISIPVMLIYPLATVFLCFLISDNESKVKAEQLFRESQERYRRIVDTANEGVWEVDQSLTTIFANRKLARLLGYEPDELIGKNLYDFILPEDLDNFENSMLMRRQGKSGSFERRYLRKDGQSVWVQVNASPFLDDKGNFDGAVGMVTDITERKQQEEALKMSEERYREIIEGTKNLVTEVDRKGRLTFVNEASRYVFGLSPQECIGRLAFDFIHPDDREETMAQFGGWLKHKKKHVTFENRQISQSGKVKDMLWSINFRFDENGYMASAKSIARDITERKLAEKALKKSESFLSATISSIQDGVSVLDHGLTIIKANPIMEQWYAHMMPLQGKKCHICYRSATEPFKPCPSLRALKSGQKESDVVPGPEGSPVEWIELFSYPIHDPESGAITGVVEFLRDITEQKKAEEELRRHREHLEELVQERTSELQKANAQLKKEINERRRVEEELREYAQTQKVLVREVNHRVKNNLTAIISMLHMKEDSQEVKGHNGFQHVLSELEGRINGLLTIHSLLSASGWRPLKVTELCRQVVNAASKGIPTDKQVKVKITPSEIKINSNQAHHLTMIINELTTNTIKYALKERREAAIEIAIEQQEQNLRLVFKDDGPGYPDHIFRQTSEVDSVGFELIKGITTKSLGGNITFANNGGAQASITFVNKP</sequence>
<evidence type="ECO:0000256" key="4">
    <source>
        <dbReference type="ARBA" id="ARBA00022475"/>
    </source>
</evidence>
<feature type="domain" description="PAC" evidence="15">
    <location>
        <begin position="522"/>
        <end position="577"/>
    </location>
</feature>
<dbReference type="PANTHER" id="PTHR43304">
    <property type="entry name" value="PHYTOCHROME-LIKE PROTEIN CPH1"/>
    <property type="match status" value="1"/>
</dbReference>
<dbReference type="PATRIC" id="fig|1429043.3.peg.3445"/>
<evidence type="ECO:0000256" key="6">
    <source>
        <dbReference type="ARBA" id="ARBA00022679"/>
    </source>
</evidence>
<dbReference type="InterPro" id="IPR036890">
    <property type="entry name" value="HATPase_C_sf"/>
</dbReference>
<feature type="domain" description="PAC" evidence="15">
    <location>
        <begin position="273"/>
        <end position="325"/>
    </location>
</feature>
<evidence type="ECO:0000256" key="10">
    <source>
        <dbReference type="ARBA" id="ARBA00023136"/>
    </source>
</evidence>
<evidence type="ECO:0000313" key="16">
    <source>
        <dbReference type="EMBL" id="KIX12998.1"/>
    </source>
</evidence>
<evidence type="ECO:0000259" key="13">
    <source>
        <dbReference type="PROSITE" id="PS50109"/>
    </source>
</evidence>
<comment type="caution">
    <text evidence="16">The sequence shown here is derived from an EMBL/GenBank/DDBJ whole genome shotgun (WGS) entry which is preliminary data.</text>
</comment>
<dbReference type="InterPro" id="IPR000700">
    <property type="entry name" value="PAS-assoc_C"/>
</dbReference>
<accession>A0A0D2HR75</accession>
<evidence type="ECO:0000256" key="3">
    <source>
        <dbReference type="ARBA" id="ARBA00012438"/>
    </source>
</evidence>
<keyword evidence="10 12" id="KW-0472">Membrane</keyword>
<dbReference type="PANTHER" id="PTHR43304:SF1">
    <property type="entry name" value="PAC DOMAIN-CONTAINING PROTEIN"/>
    <property type="match status" value="1"/>
</dbReference>
<evidence type="ECO:0000256" key="11">
    <source>
        <dbReference type="SAM" id="Coils"/>
    </source>
</evidence>
<gene>
    <name evidence="16" type="ORF">X474_16250</name>
</gene>
<dbReference type="EMBL" id="AZAC01000020">
    <property type="protein sequence ID" value="KIX12998.1"/>
    <property type="molecule type" value="Genomic_DNA"/>
</dbReference>
<comment type="subcellular location">
    <subcellularLocation>
        <location evidence="2">Cell membrane</location>
        <topology evidence="2">Multi-pass membrane protein</topology>
    </subcellularLocation>
</comment>
<feature type="transmembrane region" description="Helical" evidence="12">
    <location>
        <begin position="97"/>
        <end position="122"/>
    </location>
</feature>
<evidence type="ECO:0000256" key="9">
    <source>
        <dbReference type="ARBA" id="ARBA00022989"/>
    </source>
</evidence>
<dbReference type="InterPro" id="IPR035965">
    <property type="entry name" value="PAS-like_dom_sf"/>
</dbReference>
<dbReference type="EC" id="2.7.13.3" evidence="3"/>
<feature type="domain" description="PAC" evidence="15">
    <location>
        <begin position="400"/>
        <end position="452"/>
    </location>
</feature>
<feature type="transmembrane region" description="Helical" evidence="12">
    <location>
        <begin position="39"/>
        <end position="59"/>
    </location>
</feature>
<dbReference type="Pfam" id="PF02518">
    <property type="entry name" value="HATPase_c"/>
    <property type="match status" value="1"/>
</dbReference>
<dbReference type="InterPro" id="IPR013655">
    <property type="entry name" value="PAS_fold_3"/>
</dbReference>
<dbReference type="PROSITE" id="PS50112">
    <property type="entry name" value="PAS"/>
    <property type="match status" value="2"/>
</dbReference>
<evidence type="ECO:0000256" key="12">
    <source>
        <dbReference type="SAM" id="Phobius"/>
    </source>
</evidence>
<dbReference type="Gene3D" id="3.30.450.20">
    <property type="entry name" value="PAS domain"/>
    <property type="match status" value="3"/>
</dbReference>
<dbReference type="NCBIfam" id="TIGR00229">
    <property type="entry name" value="sensory_box"/>
    <property type="match status" value="2"/>
</dbReference>
<dbReference type="AlphaFoldDB" id="A0A0D2HR75"/>
<dbReference type="Pfam" id="PF07694">
    <property type="entry name" value="5TM-5TMR_LYT"/>
    <property type="match status" value="1"/>
</dbReference>
<dbReference type="SUPFAM" id="SSF55874">
    <property type="entry name" value="ATPase domain of HSP90 chaperone/DNA topoisomerase II/histidine kinase"/>
    <property type="match status" value="1"/>
</dbReference>
<keyword evidence="11" id="KW-0175">Coiled coil</keyword>
<keyword evidence="9 12" id="KW-1133">Transmembrane helix</keyword>
<evidence type="ECO:0000313" key="17">
    <source>
        <dbReference type="Proteomes" id="UP000032233"/>
    </source>
</evidence>
<dbReference type="InterPro" id="IPR001610">
    <property type="entry name" value="PAC"/>
</dbReference>
<feature type="domain" description="Histidine kinase" evidence="13">
    <location>
        <begin position="627"/>
        <end position="824"/>
    </location>
</feature>
<keyword evidence="6" id="KW-0808">Transferase</keyword>
<comment type="catalytic activity">
    <reaction evidence="1">
        <text>ATP + protein L-histidine = ADP + protein N-phospho-L-histidine.</text>
        <dbReference type="EC" id="2.7.13.3"/>
    </reaction>
</comment>
<dbReference type="CDD" id="cd00130">
    <property type="entry name" value="PAS"/>
    <property type="match status" value="2"/>
</dbReference>
<dbReference type="InterPro" id="IPR052162">
    <property type="entry name" value="Sensor_kinase/Photoreceptor"/>
</dbReference>
<dbReference type="STRING" id="1429043.X474_16250"/>
<proteinExistence type="predicted"/>
<keyword evidence="7 12" id="KW-0812">Transmembrane</keyword>
<dbReference type="Proteomes" id="UP000032233">
    <property type="component" value="Unassembled WGS sequence"/>
</dbReference>
<evidence type="ECO:0000256" key="1">
    <source>
        <dbReference type="ARBA" id="ARBA00000085"/>
    </source>
</evidence>
<feature type="domain" description="PAS" evidence="14">
    <location>
        <begin position="326"/>
        <end position="396"/>
    </location>
</feature>
<dbReference type="GO" id="GO:0005886">
    <property type="term" value="C:plasma membrane"/>
    <property type="evidence" value="ECO:0007669"/>
    <property type="project" value="UniProtKB-SubCell"/>
</dbReference>
<dbReference type="InterPro" id="IPR013656">
    <property type="entry name" value="PAS_4"/>
</dbReference>
<protein>
    <recommendedName>
        <fullName evidence="3">histidine kinase</fullName>
        <ecNumber evidence="3">2.7.13.3</ecNumber>
    </recommendedName>
</protein>
<dbReference type="InterPro" id="IPR003594">
    <property type="entry name" value="HATPase_dom"/>
</dbReference>
<dbReference type="OrthoDB" id="5342108at2"/>
<dbReference type="InterPro" id="IPR011495">
    <property type="entry name" value="Sig_transdc_His_kin_sub2_dim/P"/>
</dbReference>
<name>A0A0D2HR75_9BACT</name>
<feature type="coiled-coil region" evidence="11">
    <location>
        <begin position="565"/>
        <end position="627"/>
    </location>
</feature>
<dbReference type="GO" id="GO:0006355">
    <property type="term" value="P:regulation of DNA-templated transcription"/>
    <property type="evidence" value="ECO:0007669"/>
    <property type="project" value="InterPro"/>
</dbReference>
<evidence type="ECO:0000256" key="5">
    <source>
        <dbReference type="ARBA" id="ARBA00022553"/>
    </source>
</evidence>
<dbReference type="Pfam" id="PF08448">
    <property type="entry name" value="PAS_4"/>
    <property type="match status" value="1"/>
</dbReference>
<feature type="transmembrane region" description="Helical" evidence="12">
    <location>
        <begin position="71"/>
        <end position="91"/>
    </location>
</feature>
<reference evidence="16 17" key="1">
    <citation type="submission" date="2013-11" db="EMBL/GenBank/DDBJ databases">
        <title>Metagenomic analysis of a methanogenic consortium involved in long chain n-alkane degradation.</title>
        <authorList>
            <person name="Davidova I.A."/>
            <person name="Callaghan A.V."/>
            <person name="Wawrik B."/>
            <person name="Pruitt S."/>
            <person name="Marks C."/>
            <person name="Duncan K.E."/>
            <person name="Suflita J.M."/>
        </authorList>
    </citation>
    <scope>NUCLEOTIDE SEQUENCE [LARGE SCALE GENOMIC DNA]</scope>
    <source>
        <strain evidence="16 17">SPR</strain>
    </source>
</reference>
<feature type="transmembrane region" description="Helical" evidence="12">
    <location>
        <begin position="134"/>
        <end position="154"/>
    </location>
</feature>
<dbReference type="InParanoid" id="A0A0D2HR75"/>
<keyword evidence="8" id="KW-0418">Kinase</keyword>
<dbReference type="GO" id="GO:0000155">
    <property type="term" value="F:phosphorelay sensor kinase activity"/>
    <property type="evidence" value="ECO:0007669"/>
    <property type="project" value="InterPro"/>
</dbReference>
<dbReference type="Gene3D" id="1.10.1760.20">
    <property type="match status" value="1"/>
</dbReference>
<dbReference type="InterPro" id="IPR011620">
    <property type="entry name" value="Sig_transdc_His_kinase_LytS_TM"/>
</dbReference>
<evidence type="ECO:0000259" key="15">
    <source>
        <dbReference type="PROSITE" id="PS50113"/>
    </source>
</evidence>
<dbReference type="SMART" id="SM00086">
    <property type="entry name" value="PAC"/>
    <property type="match status" value="3"/>
</dbReference>
<dbReference type="PROSITE" id="PS50109">
    <property type="entry name" value="HIS_KIN"/>
    <property type="match status" value="1"/>
</dbReference>
<evidence type="ECO:0000259" key="14">
    <source>
        <dbReference type="PROSITE" id="PS50112"/>
    </source>
</evidence>
<keyword evidence="17" id="KW-1185">Reference proteome</keyword>
<dbReference type="GO" id="GO:0071555">
    <property type="term" value="P:cell wall organization"/>
    <property type="evidence" value="ECO:0007669"/>
    <property type="project" value="InterPro"/>
</dbReference>
<dbReference type="SMART" id="SM00091">
    <property type="entry name" value="PAS"/>
    <property type="match status" value="3"/>
</dbReference>
<dbReference type="Pfam" id="PF00989">
    <property type="entry name" value="PAS"/>
    <property type="match status" value="1"/>
</dbReference>
<dbReference type="InterPro" id="IPR005467">
    <property type="entry name" value="His_kinase_dom"/>
</dbReference>
<evidence type="ECO:0000256" key="7">
    <source>
        <dbReference type="ARBA" id="ARBA00022692"/>
    </source>
</evidence>
<feature type="domain" description="PAS" evidence="14">
    <location>
        <begin position="201"/>
        <end position="273"/>
    </location>
</feature>
<dbReference type="SUPFAM" id="SSF55785">
    <property type="entry name" value="PYP-like sensor domain (PAS domain)"/>
    <property type="match status" value="3"/>
</dbReference>
<dbReference type="Pfam" id="PF08447">
    <property type="entry name" value="PAS_3"/>
    <property type="match status" value="1"/>
</dbReference>
<keyword evidence="4" id="KW-1003">Cell membrane</keyword>
<dbReference type="InterPro" id="IPR013767">
    <property type="entry name" value="PAS_fold"/>
</dbReference>
<dbReference type="InterPro" id="IPR000014">
    <property type="entry name" value="PAS"/>
</dbReference>
<evidence type="ECO:0000256" key="8">
    <source>
        <dbReference type="ARBA" id="ARBA00022777"/>
    </source>
</evidence>